<dbReference type="EMBL" id="CATNWA010018991">
    <property type="protein sequence ID" value="CAI9610604.1"/>
    <property type="molecule type" value="Genomic_DNA"/>
</dbReference>
<proteinExistence type="predicted"/>
<evidence type="ECO:0000313" key="2">
    <source>
        <dbReference type="Proteomes" id="UP001162483"/>
    </source>
</evidence>
<reference evidence="1" key="1">
    <citation type="submission" date="2023-05" db="EMBL/GenBank/DDBJ databases">
        <authorList>
            <person name="Stuckert A."/>
        </authorList>
    </citation>
    <scope>NUCLEOTIDE SEQUENCE</scope>
</reference>
<protein>
    <submittedName>
        <fullName evidence="1">Uncharacterized protein</fullName>
    </submittedName>
</protein>
<dbReference type="Proteomes" id="UP001162483">
    <property type="component" value="Unassembled WGS sequence"/>
</dbReference>
<comment type="caution">
    <text evidence="1">The sequence shown here is derived from an EMBL/GenBank/DDBJ whole genome shotgun (WGS) entry which is preliminary data.</text>
</comment>
<gene>
    <name evidence="1" type="ORF">SPARVUS_LOCUS14436252</name>
</gene>
<name>A0ABN9GME4_9NEOB</name>
<accession>A0ABN9GME4</accession>
<evidence type="ECO:0000313" key="1">
    <source>
        <dbReference type="EMBL" id="CAI9610604.1"/>
    </source>
</evidence>
<sequence>MGHISSIDRNVMDHISSIDGNVIDNVCIVDGNVVLGAEVQSLEAEQGIVWIGLSLAQAQKIVP</sequence>
<keyword evidence="2" id="KW-1185">Reference proteome</keyword>
<organism evidence="1 2">
    <name type="scientific">Staurois parvus</name>
    <dbReference type="NCBI Taxonomy" id="386267"/>
    <lineage>
        <taxon>Eukaryota</taxon>
        <taxon>Metazoa</taxon>
        <taxon>Chordata</taxon>
        <taxon>Craniata</taxon>
        <taxon>Vertebrata</taxon>
        <taxon>Euteleostomi</taxon>
        <taxon>Amphibia</taxon>
        <taxon>Batrachia</taxon>
        <taxon>Anura</taxon>
        <taxon>Neobatrachia</taxon>
        <taxon>Ranoidea</taxon>
        <taxon>Ranidae</taxon>
        <taxon>Staurois</taxon>
    </lineage>
</organism>